<dbReference type="SUPFAM" id="SSF102114">
    <property type="entry name" value="Radical SAM enzymes"/>
    <property type="match status" value="1"/>
</dbReference>
<evidence type="ECO:0000256" key="1">
    <source>
        <dbReference type="ARBA" id="ARBA00001966"/>
    </source>
</evidence>
<evidence type="ECO:0000256" key="6">
    <source>
        <dbReference type="ARBA" id="ARBA00023002"/>
    </source>
</evidence>
<evidence type="ECO:0000256" key="8">
    <source>
        <dbReference type="ARBA" id="ARBA00023014"/>
    </source>
</evidence>
<dbReference type="InterPro" id="IPR001989">
    <property type="entry name" value="Radical_activat_CS"/>
</dbReference>
<dbReference type="Gene3D" id="3.20.20.70">
    <property type="entry name" value="Aldolase class I"/>
    <property type="match status" value="1"/>
</dbReference>
<dbReference type="GO" id="GO:0051539">
    <property type="term" value="F:4 iron, 4 sulfur cluster binding"/>
    <property type="evidence" value="ECO:0007669"/>
    <property type="project" value="UniProtKB-KW"/>
</dbReference>
<dbReference type="AlphaFoldDB" id="H5XZF1"/>
<dbReference type="Pfam" id="PF04055">
    <property type="entry name" value="Radical_SAM"/>
    <property type="match status" value="1"/>
</dbReference>
<dbReference type="PANTHER" id="PTHR30352">
    <property type="entry name" value="PYRUVATE FORMATE-LYASE-ACTIVATING ENZYME"/>
    <property type="match status" value="1"/>
</dbReference>
<evidence type="ECO:0000256" key="2">
    <source>
        <dbReference type="ARBA" id="ARBA00009777"/>
    </source>
</evidence>
<evidence type="ECO:0000256" key="5">
    <source>
        <dbReference type="ARBA" id="ARBA00022723"/>
    </source>
</evidence>
<keyword evidence="4" id="KW-0949">S-adenosyl-L-methionine</keyword>
<reference evidence="10 11" key="1">
    <citation type="submission" date="2011-11" db="EMBL/GenBank/DDBJ databases">
        <title>The Noncontiguous Finished genome of Desulfosporosinus youngiae DSM 17734.</title>
        <authorList>
            <consortium name="US DOE Joint Genome Institute (JGI-PGF)"/>
            <person name="Lucas S."/>
            <person name="Han J."/>
            <person name="Lapidus A."/>
            <person name="Cheng J.-F."/>
            <person name="Goodwin L."/>
            <person name="Pitluck S."/>
            <person name="Peters L."/>
            <person name="Ovchinnikova G."/>
            <person name="Lu M."/>
            <person name="Land M.L."/>
            <person name="Hauser L."/>
            <person name="Pester M."/>
            <person name="Spring S."/>
            <person name="Ollivier B."/>
            <person name="Rattei T."/>
            <person name="Klenk H.-P."/>
            <person name="Wagner M."/>
            <person name="Loy A."/>
            <person name="Woyke T.J."/>
        </authorList>
    </citation>
    <scope>NUCLEOTIDE SEQUENCE [LARGE SCALE GENOMIC DNA]</scope>
    <source>
        <strain evidence="10 11">DSM 17734</strain>
    </source>
</reference>
<keyword evidence="10" id="KW-0456">Lyase</keyword>
<evidence type="ECO:0000256" key="3">
    <source>
        <dbReference type="ARBA" id="ARBA00022485"/>
    </source>
</evidence>
<sequence length="259" mass="28608">MSDRVLVTDIQRFCLHDGPGIRTTVFLKGCSLHCPWCANPETISSAIQEATVDNGNIMAFGEYKGLGEIEKTILKDSPYYECGGGVTYSGGEPLLRTKEIEPLLSSLKVKGINQCVETSLFVPPALLEIAMRYVDEWMVDCKIISDAEKCKAVLGGNLQRYFDNLKTLFTQIDPAHVTIRIPFIPGFTDDEDNLGEITSLMAIYKPGTVEILEAHNLGKAKYEKLGQQPPEYKKPLVETMEAFVGSLKTNGLNGKVLKI</sequence>
<comment type="cofactor">
    <cofactor evidence="1">
        <name>[4Fe-4S] cluster</name>
        <dbReference type="ChEBI" id="CHEBI:49883"/>
    </cofactor>
</comment>
<gene>
    <name evidence="10" type="ORF">DesyoDRAFT_4916</name>
</gene>
<dbReference type="InterPro" id="IPR034457">
    <property type="entry name" value="Organic_radical-activating"/>
</dbReference>
<keyword evidence="11" id="KW-1185">Reference proteome</keyword>
<evidence type="ECO:0000256" key="7">
    <source>
        <dbReference type="ARBA" id="ARBA00023004"/>
    </source>
</evidence>
<evidence type="ECO:0000313" key="11">
    <source>
        <dbReference type="Proteomes" id="UP000005104"/>
    </source>
</evidence>
<dbReference type="PROSITE" id="PS51918">
    <property type="entry name" value="RADICAL_SAM"/>
    <property type="match status" value="1"/>
</dbReference>
<name>H5XZF1_9FIRM</name>
<keyword evidence="10" id="KW-0670">Pyruvate</keyword>
<keyword evidence="3" id="KW-0004">4Fe-4S</keyword>
<evidence type="ECO:0000259" key="9">
    <source>
        <dbReference type="PROSITE" id="PS51918"/>
    </source>
</evidence>
<accession>H5XZF1</accession>
<dbReference type="GO" id="GO:0046872">
    <property type="term" value="F:metal ion binding"/>
    <property type="evidence" value="ECO:0007669"/>
    <property type="project" value="UniProtKB-KW"/>
</dbReference>
<organism evidence="10 11">
    <name type="scientific">Desulfosporosinus youngiae DSM 17734</name>
    <dbReference type="NCBI Taxonomy" id="768710"/>
    <lineage>
        <taxon>Bacteria</taxon>
        <taxon>Bacillati</taxon>
        <taxon>Bacillota</taxon>
        <taxon>Clostridia</taxon>
        <taxon>Eubacteriales</taxon>
        <taxon>Desulfitobacteriaceae</taxon>
        <taxon>Desulfosporosinus</taxon>
    </lineage>
</organism>
<dbReference type="InterPro" id="IPR012839">
    <property type="entry name" value="Organic_radical_activase"/>
</dbReference>
<keyword evidence="7" id="KW-0408">Iron</keyword>
<dbReference type="STRING" id="768710.DesyoDRAFT_4916"/>
<comment type="similarity">
    <text evidence="2">Belongs to the organic radical-activating enzymes family.</text>
</comment>
<proteinExistence type="inferred from homology"/>
<dbReference type="SFLD" id="SFLDS00029">
    <property type="entry name" value="Radical_SAM"/>
    <property type="match status" value="1"/>
</dbReference>
<dbReference type="RefSeq" id="WP_007786983.1">
    <property type="nucleotide sequence ID" value="NZ_CM001441.1"/>
</dbReference>
<protein>
    <submittedName>
        <fullName evidence="10">Pyruvate-formate lyase-activating enzyme</fullName>
    </submittedName>
</protein>
<dbReference type="PIRSF" id="PIRSF000371">
    <property type="entry name" value="PFL_act_enz"/>
    <property type="match status" value="1"/>
</dbReference>
<dbReference type="InterPro" id="IPR013785">
    <property type="entry name" value="Aldolase_TIM"/>
</dbReference>
<dbReference type="HOGENOM" id="CLU_058969_0_0_9"/>
<dbReference type="PANTHER" id="PTHR30352:SF4">
    <property type="entry name" value="PYRUVATE FORMATE-LYASE 2-ACTIVATING ENZYME"/>
    <property type="match status" value="1"/>
</dbReference>
<dbReference type="eggNOG" id="COG1180">
    <property type="taxonomic scope" value="Bacteria"/>
</dbReference>
<dbReference type="GO" id="GO:0016491">
    <property type="term" value="F:oxidoreductase activity"/>
    <property type="evidence" value="ECO:0007669"/>
    <property type="project" value="UniProtKB-KW"/>
</dbReference>
<dbReference type="InterPro" id="IPR058240">
    <property type="entry name" value="rSAM_sf"/>
</dbReference>
<dbReference type="EMBL" id="CM001441">
    <property type="protein sequence ID" value="EHQ91857.1"/>
    <property type="molecule type" value="Genomic_DNA"/>
</dbReference>
<keyword evidence="6" id="KW-0560">Oxidoreductase</keyword>
<feature type="domain" description="Radical SAM core" evidence="9">
    <location>
        <begin position="16"/>
        <end position="253"/>
    </location>
</feature>
<dbReference type="Proteomes" id="UP000005104">
    <property type="component" value="Chromosome"/>
</dbReference>
<dbReference type="InterPro" id="IPR007197">
    <property type="entry name" value="rSAM"/>
</dbReference>
<dbReference type="PROSITE" id="PS01087">
    <property type="entry name" value="RADICAL_ACTIVATING"/>
    <property type="match status" value="1"/>
</dbReference>
<dbReference type="SFLD" id="SFLDG01066">
    <property type="entry name" value="organic_radical-activating_enz"/>
    <property type="match status" value="1"/>
</dbReference>
<evidence type="ECO:0000313" key="10">
    <source>
        <dbReference type="EMBL" id="EHQ91857.1"/>
    </source>
</evidence>
<keyword evidence="8" id="KW-0411">Iron-sulfur</keyword>
<dbReference type="GO" id="GO:0016829">
    <property type="term" value="F:lyase activity"/>
    <property type="evidence" value="ECO:0007669"/>
    <property type="project" value="UniProtKB-KW"/>
</dbReference>
<dbReference type="OrthoDB" id="9782387at2"/>
<evidence type="ECO:0000256" key="4">
    <source>
        <dbReference type="ARBA" id="ARBA00022691"/>
    </source>
</evidence>
<keyword evidence="5" id="KW-0479">Metal-binding</keyword>